<evidence type="ECO:0000313" key="3">
    <source>
        <dbReference type="Proteomes" id="UP001549106"/>
    </source>
</evidence>
<gene>
    <name evidence="2" type="ORF">ABID24_003138</name>
</gene>
<comment type="caution">
    <text evidence="2">The sequence shown here is derived from an EMBL/GenBank/DDBJ whole genome shotgun (WGS) entry which is preliminary data.</text>
</comment>
<protein>
    <submittedName>
        <fullName evidence="2">Uncharacterized protein</fullName>
    </submittedName>
</protein>
<dbReference type="RefSeq" id="WP_257465380.1">
    <property type="nucleotide sequence ID" value="NZ_JANJZT010000030.1"/>
</dbReference>
<organism evidence="2 3">
    <name type="scientific">Blautia caecimuris</name>
    <dbReference type="NCBI Taxonomy" id="1796615"/>
    <lineage>
        <taxon>Bacteria</taxon>
        <taxon>Bacillati</taxon>
        <taxon>Bacillota</taxon>
        <taxon>Clostridia</taxon>
        <taxon>Lachnospirales</taxon>
        <taxon>Lachnospiraceae</taxon>
        <taxon>Blautia</taxon>
    </lineage>
</organism>
<feature type="chain" id="PRO_5045060076" evidence="1">
    <location>
        <begin position="26"/>
        <end position="221"/>
    </location>
</feature>
<keyword evidence="1" id="KW-0732">Signal</keyword>
<feature type="signal peptide" evidence="1">
    <location>
        <begin position="1"/>
        <end position="25"/>
    </location>
</feature>
<dbReference type="EMBL" id="JBEPMJ010000030">
    <property type="protein sequence ID" value="MET3751876.1"/>
    <property type="molecule type" value="Genomic_DNA"/>
</dbReference>
<dbReference type="Proteomes" id="UP001549106">
    <property type="component" value="Unassembled WGS sequence"/>
</dbReference>
<sequence>MKFKKAVAGMLAVTSAAAMSVSVMAAGSVTDAVDTNNVTAETTTQNTESEKETVGGLEMEVETVGATLSKDVANLYEEEIQKVVDALQAADADTTVKDAFLAIFGEEEMPVISFVKMDGTVAEDIDLSEYKFISPVMDLKLEKEPTEEEPVEVTFTANNMTDNIQVDVLHYCEEHNWEVLEGEKVSENQVKASFHSASPIALIYRELPEEETEVATEEVAP</sequence>
<proteinExistence type="predicted"/>
<name>A0ABV2M5Y5_9FIRM</name>
<keyword evidence="3" id="KW-1185">Reference proteome</keyword>
<evidence type="ECO:0000256" key="1">
    <source>
        <dbReference type="SAM" id="SignalP"/>
    </source>
</evidence>
<evidence type="ECO:0000313" key="2">
    <source>
        <dbReference type="EMBL" id="MET3751876.1"/>
    </source>
</evidence>
<accession>A0ABV2M5Y5</accession>
<reference evidence="2 3" key="1">
    <citation type="submission" date="2024-06" db="EMBL/GenBank/DDBJ databases">
        <title>Genomic Encyclopedia of Type Strains, Phase IV (KMG-IV): sequencing the most valuable type-strain genomes for metagenomic binning, comparative biology and taxonomic classification.</title>
        <authorList>
            <person name="Goeker M."/>
        </authorList>
    </citation>
    <scope>NUCLEOTIDE SEQUENCE [LARGE SCALE GENOMIC DNA]</scope>
    <source>
        <strain evidence="2 3">DSM 29492</strain>
    </source>
</reference>